<organism evidence="7 8">
    <name type="scientific">Hyphococcus aureus</name>
    <dbReference type="NCBI Taxonomy" id="2666033"/>
    <lineage>
        <taxon>Bacteria</taxon>
        <taxon>Pseudomonadati</taxon>
        <taxon>Pseudomonadota</taxon>
        <taxon>Alphaproteobacteria</taxon>
        <taxon>Parvularculales</taxon>
        <taxon>Parvularculaceae</taxon>
        <taxon>Hyphococcus</taxon>
    </lineage>
</organism>
<gene>
    <name evidence="7" type="ORF">ACFMB1_03170</name>
</gene>
<dbReference type="PANTHER" id="PTHR30136">
    <property type="entry name" value="HELIX-TURN-HELIX TRANSCRIPTIONAL REGULATOR, ICLR FAMILY"/>
    <property type="match status" value="1"/>
</dbReference>
<dbReference type="SMART" id="SM00346">
    <property type="entry name" value="HTH_ICLR"/>
    <property type="match status" value="1"/>
</dbReference>
<dbReference type="PROSITE" id="PS51077">
    <property type="entry name" value="HTH_ICLR"/>
    <property type="match status" value="1"/>
</dbReference>
<dbReference type="Pfam" id="PF01614">
    <property type="entry name" value="IclR_C"/>
    <property type="match status" value="1"/>
</dbReference>
<accession>A0ABW1KRF4</accession>
<dbReference type="SUPFAM" id="SSF46785">
    <property type="entry name" value="Winged helix' DNA-binding domain"/>
    <property type="match status" value="1"/>
</dbReference>
<dbReference type="Proteomes" id="UP001596116">
    <property type="component" value="Unassembled WGS sequence"/>
</dbReference>
<evidence type="ECO:0000313" key="8">
    <source>
        <dbReference type="Proteomes" id="UP001596116"/>
    </source>
</evidence>
<protein>
    <submittedName>
        <fullName evidence="7">IclR family transcriptional regulator</fullName>
    </submittedName>
</protein>
<sequence length="266" mass="28740">MTKTESETASGVKSVSQAINILNVVAQMDGPVSLKEIAARAGVAPSKAHRYLQSLCACGFLNQAAKSGAYDLGMETLRLGLAAINRVDIVNRAGEALAKLTDETAADSFLTVWADSGPTIVRFERSKRPTMAMLGAGVSIPILTSATGMVFLAFGHRDRIEDVVRRQTKDNFDAAMKEVSARVEDIRKAGYAYSVGLIMPGRQCIAAPVMSYDDKVISAVSLVSLDQDIINPDSEAVKAMLDFCRKYSVRKRGYAEETLIEKRIAV</sequence>
<dbReference type="InterPro" id="IPR036390">
    <property type="entry name" value="WH_DNA-bd_sf"/>
</dbReference>
<keyword evidence="4" id="KW-1133">Transmembrane helix</keyword>
<keyword evidence="4" id="KW-0472">Membrane</keyword>
<dbReference type="InterPro" id="IPR036388">
    <property type="entry name" value="WH-like_DNA-bd_sf"/>
</dbReference>
<keyword evidence="4" id="KW-0812">Transmembrane</keyword>
<reference evidence="7 8" key="1">
    <citation type="submission" date="2024-09" db="EMBL/GenBank/DDBJ databases">
        <authorList>
            <person name="Zhang Z.-H."/>
        </authorList>
    </citation>
    <scope>NUCLEOTIDE SEQUENCE [LARGE SCALE GENOMIC DNA]</scope>
    <source>
        <strain evidence="7 8">HHTR114</strain>
    </source>
</reference>
<evidence type="ECO:0000313" key="7">
    <source>
        <dbReference type="EMBL" id="MFC6034528.1"/>
    </source>
</evidence>
<name>A0ABW1KRF4_9PROT</name>
<evidence type="ECO:0000259" key="5">
    <source>
        <dbReference type="PROSITE" id="PS51077"/>
    </source>
</evidence>
<evidence type="ECO:0000256" key="4">
    <source>
        <dbReference type="SAM" id="Phobius"/>
    </source>
</evidence>
<dbReference type="InterPro" id="IPR050707">
    <property type="entry name" value="HTH_MetabolicPath_Reg"/>
</dbReference>
<dbReference type="SUPFAM" id="SSF55781">
    <property type="entry name" value="GAF domain-like"/>
    <property type="match status" value="1"/>
</dbReference>
<keyword evidence="2" id="KW-0238">DNA-binding</keyword>
<dbReference type="InterPro" id="IPR005471">
    <property type="entry name" value="Tscrpt_reg_IclR_N"/>
</dbReference>
<evidence type="ECO:0000259" key="6">
    <source>
        <dbReference type="PROSITE" id="PS51078"/>
    </source>
</evidence>
<feature type="transmembrane region" description="Helical" evidence="4">
    <location>
        <begin position="132"/>
        <end position="154"/>
    </location>
</feature>
<dbReference type="Gene3D" id="3.30.450.40">
    <property type="match status" value="1"/>
</dbReference>
<dbReference type="InterPro" id="IPR014757">
    <property type="entry name" value="Tscrpt_reg_IclR_C"/>
</dbReference>
<comment type="caution">
    <text evidence="7">The sequence shown here is derived from an EMBL/GenBank/DDBJ whole genome shotgun (WGS) entry which is preliminary data.</text>
</comment>
<proteinExistence type="predicted"/>
<dbReference type="PROSITE" id="PS51078">
    <property type="entry name" value="ICLR_ED"/>
    <property type="match status" value="1"/>
</dbReference>
<dbReference type="Gene3D" id="1.10.10.10">
    <property type="entry name" value="Winged helix-like DNA-binding domain superfamily/Winged helix DNA-binding domain"/>
    <property type="match status" value="1"/>
</dbReference>
<dbReference type="Pfam" id="PF09339">
    <property type="entry name" value="HTH_IclR"/>
    <property type="match status" value="1"/>
</dbReference>
<feature type="domain" description="HTH iclR-type" evidence="5">
    <location>
        <begin position="12"/>
        <end position="74"/>
    </location>
</feature>
<keyword evidence="3" id="KW-0804">Transcription</keyword>
<dbReference type="EMBL" id="JBHPON010000001">
    <property type="protein sequence ID" value="MFC6034528.1"/>
    <property type="molecule type" value="Genomic_DNA"/>
</dbReference>
<evidence type="ECO:0000256" key="3">
    <source>
        <dbReference type="ARBA" id="ARBA00023163"/>
    </source>
</evidence>
<dbReference type="PANTHER" id="PTHR30136:SF8">
    <property type="entry name" value="TRANSCRIPTIONAL REGULATORY PROTEIN"/>
    <property type="match status" value="1"/>
</dbReference>
<evidence type="ECO:0000256" key="1">
    <source>
        <dbReference type="ARBA" id="ARBA00023015"/>
    </source>
</evidence>
<evidence type="ECO:0000256" key="2">
    <source>
        <dbReference type="ARBA" id="ARBA00023125"/>
    </source>
</evidence>
<keyword evidence="8" id="KW-1185">Reference proteome</keyword>
<dbReference type="InterPro" id="IPR029016">
    <property type="entry name" value="GAF-like_dom_sf"/>
</dbReference>
<keyword evidence="1" id="KW-0805">Transcription regulation</keyword>
<feature type="domain" description="IclR-ED" evidence="6">
    <location>
        <begin position="75"/>
        <end position="254"/>
    </location>
</feature>
<dbReference type="RefSeq" id="WP_379880146.1">
    <property type="nucleotide sequence ID" value="NZ_JBHPON010000001.1"/>
</dbReference>